<evidence type="ECO:0000256" key="15">
    <source>
        <dbReference type="ARBA" id="ARBA00049902"/>
    </source>
</evidence>
<keyword evidence="3" id="KW-0808">Transferase</keyword>
<feature type="transmembrane region" description="Helical" evidence="16">
    <location>
        <begin position="103"/>
        <end position="128"/>
    </location>
</feature>
<comment type="subcellular location">
    <subcellularLocation>
        <location evidence="1">Membrane</location>
        <topology evidence="1">Multi-pass membrane protein</topology>
    </subcellularLocation>
</comment>
<feature type="transmembrane region" description="Helical" evidence="16">
    <location>
        <begin position="312"/>
        <end position="333"/>
    </location>
</feature>
<dbReference type="Pfam" id="PF01098">
    <property type="entry name" value="FTSW_RODA_SPOVE"/>
    <property type="match status" value="1"/>
</dbReference>
<dbReference type="AlphaFoldDB" id="E8T231"/>
<dbReference type="GO" id="GO:0009252">
    <property type="term" value="P:peptidoglycan biosynthetic process"/>
    <property type="evidence" value="ECO:0007669"/>
    <property type="project" value="UniProtKB-KW"/>
</dbReference>
<evidence type="ECO:0000256" key="10">
    <source>
        <dbReference type="ARBA" id="ARBA00033270"/>
    </source>
</evidence>
<keyword evidence="7 16" id="KW-1133">Transmembrane helix</keyword>
<dbReference type="GO" id="GO:0051301">
    <property type="term" value="P:cell division"/>
    <property type="evidence" value="ECO:0007669"/>
    <property type="project" value="InterPro"/>
</dbReference>
<sequence>MNRRLAAWALFIIALLLSVAGVIFVYTGSYFWCLKHGMAPYRYALKQGFALLLGVVAALGVYKFADYRKMATKKYLWLLYGAANLLLVAVLLFGREINNSKSWIVVGGISFQPAELAKVLVILFVAGYLQYKWSDIQNNWRVFVGFMFLAFFPVFLILAEKDLGSAMILSIVIFAILFVTGLSMRYIAAPLLLGFLTFVVAVVTAPYRLARIKILLHPKDYYRVPGKYDSYQLVQAFVAFAKGGLTGMGIGQGTQSKLMFLTFSFSDFMFAHIAEETGAVGAGLVMLAYLLILYLGLSIADRSDERVGRSMAIGLTLYLFLEAAVHIGVNLGVVPTTGITLPFMSMGGTSLIASFLAVGFLMNIAKLLPAESKVKIEMVERGRYA</sequence>
<evidence type="ECO:0000256" key="5">
    <source>
        <dbReference type="ARBA" id="ARBA00022960"/>
    </source>
</evidence>
<dbReference type="OrthoDB" id="9812661at2"/>
<feature type="transmembrane region" description="Helical" evidence="16">
    <location>
        <begin position="140"/>
        <end position="159"/>
    </location>
</feature>
<feature type="transmembrane region" description="Helical" evidence="16">
    <location>
        <begin position="191"/>
        <end position="210"/>
    </location>
</feature>
<dbReference type="EC" id="2.4.99.28" evidence="14"/>
<evidence type="ECO:0000256" key="12">
    <source>
        <dbReference type="ARBA" id="ARBA00041185"/>
    </source>
</evidence>
<feature type="transmembrane region" description="Helical" evidence="16">
    <location>
        <begin position="339"/>
        <end position="365"/>
    </location>
</feature>
<proteinExistence type="inferred from homology"/>
<evidence type="ECO:0000256" key="9">
    <source>
        <dbReference type="ARBA" id="ARBA00032370"/>
    </source>
</evidence>
<dbReference type="GO" id="GO:0032153">
    <property type="term" value="C:cell division site"/>
    <property type="evidence" value="ECO:0007669"/>
    <property type="project" value="TreeGrafter"/>
</dbReference>
<keyword evidence="5" id="KW-0133">Cell shape</keyword>
<keyword evidence="8 16" id="KW-0472">Membrane</keyword>
<evidence type="ECO:0000256" key="3">
    <source>
        <dbReference type="ARBA" id="ARBA00022679"/>
    </source>
</evidence>
<reference evidence="17" key="1">
    <citation type="submission" date="2011-01" db="EMBL/GenBank/DDBJ databases">
        <title>Complete sequence of chromosome of Thermovibrio ammonificans HB-1.</title>
        <authorList>
            <consortium name="US DOE Joint Genome Institute"/>
            <person name="Lucas S."/>
            <person name="Copeland A."/>
            <person name="Lapidus A."/>
            <person name="Cheng J.-F."/>
            <person name="Goodwin L."/>
            <person name="Pitluck S."/>
            <person name="Davenport K."/>
            <person name="Detter J.C."/>
            <person name="Han C."/>
            <person name="Tapia R."/>
            <person name="Land M."/>
            <person name="Hauser L."/>
            <person name="Kyrpides N."/>
            <person name="Ivanova N."/>
            <person name="Ovchinnikova G."/>
            <person name="Vetriani C."/>
            <person name="Woyke T."/>
        </authorList>
    </citation>
    <scope>NUCLEOTIDE SEQUENCE [LARGE SCALE GENOMIC DNA]</scope>
    <source>
        <strain evidence="17">HB-1</strain>
    </source>
</reference>
<feature type="transmembrane region" description="Helical" evidence="16">
    <location>
        <begin position="44"/>
        <end position="65"/>
    </location>
</feature>
<evidence type="ECO:0000256" key="11">
    <source>
        <dbReference type="ARBA" id="ARBA00038053"/>
    </source>
</evidence>
<feature type="transmembrane region" description="Helical" evidence="16">
    <location>
        <begin position="165"/>
        <end position="184"/>
    </location>
</feature>
<dbReference type="STRING" id="648996.Theam_0959"/>
<dbReference type="eggNOG" id="COG0772">
    <property type="taxonomic scope" value="Bacteria"/>
</dbReference>
<evidence type="ECO:0000256" key="13">
    <source>
        <dbReference type="ARBA" id="ARBA00041418"/>
    </source>
</evidence>
<dbReference type="GO" id="GO:0008360">
    <property type="term" value="P:regulation of cell shape"/>
    <property type="evidence" value="ECO:0007669"/>
    <property type="project" value="UniProtKB-KW"/>
</dbReference>
<dbReference type="PANTHER" id="PTHR30474">
    <property type="entry name" value="CELL CYCLE PROTEIN"/>
    <property type="match status" value="1"/>
</dbReference>
<dbReference type="PANTHER" id="PTHR30474:SF2">
    <property type="entry name" value="PEPTIDOGLYCAN GLYCOSYLTRANSFERASE FTSW-RELATED"/>
    <property type="match status" value="1"/>
</dbReference>
<feature type="transmembrane region" description="Helical" evidence="16">
    <location>
        <begin position="280"/>
        <end position="300"/>
    </location>
</feature>
<keyword evidence="18" id="KW-1185">Reference proteome</keyword>
<evidence type="ECO:0000256" key="4">
    <source>
        <dbReference type="ARBA" id="ARBA00022692"/>
    </source>
</evidence>
<dbReference type="GO" id="GO:0015648">
    <property type="term" value="F:lipid-linked peptidoglycan transporter activity"/>
    <property type="evidence" value="ECO:0007669"/>
    <property type="project" value="TreeGrafter"/>
</dbReference>
<accession>E8T231</accession>
<feature type="transmembrane region" description="Helical" evidence="16">
    <location>
        <begin position="77"/>
        <end position="97"/>
    </location>
</feature>
<dbReference type="InterPro" id="IPR001182">
    <property type="entry name" value="FtsW/RodA"/>
</dbReference>
<evidence type="ECO:0000256" key="6">
    <source>
        <dbReference type="ARBA" id="ARBA00022984"/>
    </source>
</evidence>
<evidence type="ECO:0000313" key="18">
    <source>
        <dbReference type="Proteomes" id="UP000006362"/>
    </source>
</evidence>
<gene>
    <name evidence="17" type="ordered locus">Theam_0959</name>
</gene>
<evidence type="ECO:0000313" key="17">
    <source>
        <dbReference type="EMBL" id="ADU96926.1"/>
    </source>
</evidence>
<evidence type="ECO:0000256" key="2">
    <source>
        <dbReference type="ARBA" id="ARBA00022676"/>
    </source>
</evidence>
<dbReference type="Proteomes" id="UP000006362">
    <property type="component" value="Chromosome"/>
</dbReference>
<organism evidence="17 18">
    <name type="scientific">Thermovibrio ammonificans (strain DSM 15698 / JCM 12110 / HB-1)</name>
    <dbReference type="NCBI Taxonomy" id="648996"/>
    <lineage>
        <taxon>Bacteria</taxon>
        <taxon>Pseudomonadati</taxon>
        <taxon>Aquificota</taxon>
        <taxon>Aquificia</taxon>
        <taxon>Desulfurobacteriales</taxon>
        <taxon>Desulfurobacteriaceae</taxon>
        <taxon>Thermovibrio</taxon>
    </lineage>
</organism>
<keyword evidence="6" id="KW-0573">Peptidoglycan synthesis</keyword>
<evidence type="ECO:0000256" key="14">
    <source>
        <dbReference type="ARBA" id="ARBA00044770"/>
    </source>
</evidence>
<protein>
    <recommendedName>
        <fullName evidence="12">Probable peptidoglycan glycosyltransferase FtsW</fullName>
        <ecNumber evidence="14">2.4.99.28</ecNumber>
    </recommendedName>
    <alternativeName>
        <fullName evidence="13">Cell division protein FtsW</fullName>
    </alternativeName>
    <alternativeName>
        <fullName evidence="10">Cell wall polymerase</fullName>
    </alternativeName>
    <alternativeName>
        <fullName evidence="9">Peptidoglycan polymerase</fullName>
    </alternativeName>
</protein>
<dbReference type="KEGG" id="tam:Theam_0959"/>
<dbReference type="GO" id="GO:0008955">
    <property type="term" value="F:peptidoglycan glycosyltransferase activity"/>
    <property type="evidence" value="ECO:0007669"/>
    <property type="project" value="UniProtKB-EC"/>
</dbReference>
<comment type="catalytic activity">
    <reaction evidence="15">
        <text>[GlcNAc-(1-&gt;4)-Mur2Ac(oyl-L-Ala-gamma-D-Glu-L-Lys-D-Ala-D-Ala)](n)-di-trans,octa-cis-undecaprenyl diphosphate + beta-D-GlcNAc-(1-&gt;4)-Mur2Ac(oyl-L-Ala-gamma-D-Glu-L-Lys-D-Ala-D-Ala)-di-trans,octa-cis-undecaprenyl diphosphate = [GlcNAc-(1-&gt;4)-Mur2Ac(oyl-L-Ala-gamma-D-Glu-L-Lys-D-Ala-D-Ala)](n+1)-di-trans,octa-cis-undecaprenyl diphosphate + di-trans,octa-cis-undecaprenyl diphosphate + H(+)</text>
        <dbReference type="Rhea" id="RHEA:23708"/>
        <dbReference type="Rhea" id="RHEA-COMP:9602"/>
        <dbReference type="Rhea" id="RHEA-COMP:9603"/>
        <dbReference type="ChEBI" id="CHEBI:15378"/>
        <dbReference type="ChEBI" id="CHEBI:58405"/>
        <dbReference type="ChEBI" id="CHEBI:60033"/>
        <dbReference type="ChEBI" id="CHEBI:78435"/>
        <dbReference type="EC" id="2.4.99.28"/>
    </reaction>
</comment>
<dbReference type="GO" id="GO:0005886">
    <property type="term" value="C:plasma membrane"/>
    <property type="evidence" value="ECO:0007669"/>
    <property type="project" value="TreeGrafter"/>
</dbReference>
<evidence type="ECO:0000256" key="7">
    <source>
        <dbReference type="ARBA" id="ARBA00022989"/>
    </source>
</evidence>
<evidence type="ECO:0000256" key="16">
    <source>
        <dbReference type="SAM" id="Phobius"/>
    </source>
</evidence>
<evidence type="ECO:0000256" key="1">
    <source>
        <dbReference type="ARBA" id="ARBA00004141"/>
    </source>
</evidence>
<evidence type="ECO:0000256" key="8">
    <source>
        <dbReference type="ARBA" id="ARBA00023136"/>
    </source>
</evidence>
<dbReference type="RefSeq" id="WP_013537712.1">
    <property type="nucleotide sequence ID" value="NC_014926.1"/>
</dbReference>
<keyword evidence="2" id="KW-0328">Glycosyltransferase</keyword>
<dbReference type="EMBL" id="CP002444">
    <property type="protein sequence ID" value="ADU96926.1"/>
    <property type="molecule type" value="Genomic_DNA"/>
</dbReference>
<keyword evidence="4 16" id="KW-0812">Transmembrane</keyword>
<dbReference type="HOGENOM" id="CLU_029243_1_2_0"/>
<name>E8T231_THEA1</name>
<comment type="similarity">
    <text evidence="11">Belongs to the SEDS family. FtsW subfamily.</text>
</comment>